<feature type="non-terminal residue" evidence="1">
    <location>
        <position position="77"/>
    </location>
</feature>
<evidence type="ECO:0000313" key="1">
    <source>
        <dbReference type="EMBL" id="MCP3430011.1"/>
    </source>
</evidence>
<dbReference type="InterPro" id="IPR013783">
    <property type="entry name" value="Ig-like_fold"/>
</dbReference>
<name>A0AA41X5S8_9ALTE</name>
<feature type="non-terminal residue" evidence="1">
    <location>
        <position position="1"/>
    </location>
</feature>
<evidence type="ECO:0000313" key="2">
    <source>
        <dbReference type="Proteomes" id="UP001165413"/>
    </source>
</evidence>
<protein>
    <recommendedName>
        <fullName evidence="3">Bacterial Ig-like domain-containing protein</fullName>
    </recommendedName>
</protein>
<accession>A0AA41X5S8</accession>
<gene>
    <name evidence="1" type="ORF">NLF92_13810</name>
</gene>
<reference evidence="1" key="1">
    <citation type="submission" date="2022-07" db="EMBL/GenBank/DDBJ databases">
        <title>Characterization of the Novel Bacterium Alteromonas immobilis LMIT006 and Alteromonas gregis LMIT007.</title>
        <authorList>
            <person name="Lin X."/>
        </authorList>
    </citation>
    <scope>NUCLEOTIDE SEQUENCE</scope>
    <source>
        <strain evidence="1">LMIT007</strain>
    </source>
</reference>
<dbReference type="AlphaFoldDB" id="A0AA41X5S8"/>
<sequence length="77" mass="7690">LTADVDGAWSYDLTAADVTAMGEGAEDISITATDAAGNATMTTKSILVDTQAASLTTESLSAAENSTSVGTIETSET</sequence>
<dbReference type="EMBL" id="JANATA010000334">
    <property type="protein sequence ID" value="MCP3430011.1"/>
    <property type="molecule type" value="Genomic_DNA"/>
</dbReference>
<evidence type="ECO:0008006" key="3">
    <source>
        <dbReference type="Google" id="ProtNLM"/>
    </source>
</evidence>
<dbReference type="Proteomes" id="UP001165413">
    <property type="component" value="Unassembled WGS sequence"/>
</dbReference>
<dbReference type="Gene3D" id="2.60.40.10">
    <property type="entry name" value="Immunoglobulins"/>
    <property type="match status" value="1"/>
</dbReference>
<comment type="caution">
    <text evidence="1">The sequence shown here is derived from an EMBL/GenBank/DDBJ whole genome shotgun (WGS) entry which is preliminary data.</text>
</comment>
<organism evidence="1 2">
    <name type="scientific">Opacimonas viscosa</name>
    <dbReference type="NCBI Taxonomy" id="2961944"/>
    <lineage>
        <taxon>Bacteria</taxon>
        <taxon>Pseudomonadati</taxon>
        <taxon>Pseudomonadota</taxon>
        <taxon>Gammaproteobacteria</taxon>
        <taxon>Alteromonadales</taxon>
        <taxon>Alteromonadaceae</taxon>
        <taxon>Opacimonas</taxon>
    </lineage>
</organism>
<proteinExistence type="predicted"/>
<dbReference type="RefSeq" id="WP_254102854.1">
    <property type="nucleotide sequence ID" value="NZ_JANATA010000334.1"/>
</dbReference>
<keyword evidence="2" id="KW-1185">Reference proteome</keyword>